<dbReference type="KEGG" id="lbc:LACBIDRAFT_318793"/>
<reference evidence="1 2" key="1">
    <citation type="journal article" date="2008" name="Nature">
        <title>The genome of Laccaria bicolor provides insights into mycorrhizal symbiosis.</title>
        <authorList>
            <person name="Martin F."/>
            <person name="Aerts A."/>
            <person name="Ahren D."/>
            <person name="Brun A."/>
            <person name="Danchin E.G.J."/>
            <person name="Duchaussoy F."/>
            <person name="Gibon J."/>
            <person name="Kohler A."/>
            <person name="Lindquist E."/>
            <person name="Pereda V."/>
            <person name="Salamov A."/>
            <person name="Shapiro H.J."/>
            <person name="Wuyts J."/>
            <person name="Blaudez D."/>
            <person name="Buee M."/>
            <person name="Brokstein P."/>
            <person name="Canbaeck B."/>
            <person name="Cohen D."/>
            <person name="Courty P.E."/>
            <person name="Coutinho P.M."/>
            <person name="Delaruelle C."/>
            <person name="Detter J.C."/>
            <person name="Deveau A."/>
            <person name="DiFazio S."/>
            <person name="Duplessis S."/>
            <person name="Fraissinet-Tachet L."/>
            <person name="Lucic E."/>
            <person name="Frey-Klett P."/>
            <person name="Fourrey C."/>
            <person name="Feussner I."/>
            <person name="Gay G."/>
            <person name="Grimwood J."/>
            <person name="Hoegger P.J."/>
            <person name="Jain P."/>
            <person name="Kilaru S."/>
            <person name="Labbe J."/>
            <person name="Lin Y.C."/>
            <person name="Legue V."/>
            <person name="Le Tacon F."/>
            <person name="Marmeisse R."/>
            <person name="Melayah D."/>
            <person name="Montanini B."/>
            <person name="Muratet M."/>
            <person name="Nehls U."/>
            <person name="Niculita-Hirzel H."/>
            <person name="Oudot-Le Secq M.P."/>
            <person name="Peter M."/>
            <person name="Quesneville H."/>
            <person name="Rajashekar B."/>
            <person name="Reich M."/>
            <person name="Rouhier N."/>
            <person name="Schmutz J."/>
            <person name="Yin T."/>
            <person name="Chalot M."/>
            <person name="Henrissat B."/>
            <person name="Kuees U."/>
            <person name="Lucas S."/>
            <person name="Van de Peer Y."/>
            <person name="Podila G.K."/>
            <person name="Polle A."/>
            <person name="Pukkila P.J."/>
            <person name="Richardson P.M."/>
            <person name="Rouze P."/>
            <person name="Sanders I.R."/>
            <person name="Stajich J.E."/>
            <person name="Tunlid A."/>
            <person name="Tuskan G."/>
            <person name="Grigoriev I.V."/>
        </authorList>
    </citation>
    <scope>NUCLEOTIDE SEQUENCE [LARGE SCALE GENOMIC DNA]</scope>
    <source>
        <strain evidence="2">S238N-H82 / ATCC MYA-4686</strain>
    </source>
</reference>
<dbReference type="InParanoid" id="B0D736"/>
<dbReference type="EMBL" id="DS547099">
    <property type="protein sequence ID" value="EDR09331.1"/>
    <property type="molecule type" value="Genomic_DNA"/>
</dbReference>
<sequence>MLPTHSSWSPSGLSSSGGVLEETSRDLHCIHPQILPFIYETLFLSHLSRSSLYGD</sequence>
<evidence type="ECO:0000313" key="1">
    <source>
        <dbReference type="EMBL" id="EDR09331.1"/>
    </source>
</evidence>
<evidence type="ECO:0000313" key="2">
    <source>
        <dbReference type="Proteomes" id="UP000001194"/>
    </source>
</evidence>
<dbReference type="RefSeq" id="XP_001879680.1">
    <property type="nucleotide sequence ID" value="XM_001879645.1"/>
</dbReference>
<dbReference type="Proteomes" id="UP000001194">
    <property type="component" value="Unassembled WGS sequence"/>
</dbReference>
<dbReference type="AlphaFoldDB" id="B0D736"/>
<accession>B0D736</accession>
<protein>
    <submittedName>
        <fullName evidence="1">Predicted protein</fullName>
    </submittedName>
</protein>
<dbReference type="HOGENOM" id="CLU_3032745_0_0_1"/>
<gene>
    <name evidence="1" type="ORF">LACBIDRAFT_318793</name>
</gene>
<name>B0D736_LACBS</name>
<proteinExistence type="predicted"/>
<dbReference type="GeneID" id="6075337"/>
<organism evidence="2">
    <name type="scientific">Laccaria bicolor (strain S238N-H82 / ATCC MYA-4686)</name>
    <name type="common">Bicoloured deceiver</name>
    <name type="synonym">Laccaria laccata var. bicolor</name>
    <dbReference type="NCBI Taxonomy" id="486041"/>
    <lineage>
        <taxon>Eukaryota</taxon>
        <taxon>Fungi</taxon>
        <taxon>Dikarya</taxon>
        <taxon>Basidiomycota</taxon>
        <taxon>Agaricomycotina</taxon>
        <taxon>Agaricomycetes</taxon>
        <taxon>Agaricomycetidae</taxon>
        <taxon>Agaricales</taxon>
        <taxon>Agaricineae</taxon>
        <taxon>Hydnangiaceae</taxon>
        <taxon>Laccaria</taxon>
    </lineage>
</organism>
<keyword evidence="2" id="KW-1185">Reference proteome</keyword>